<dbReference type="Proteomes" id="UP000002785">
    <property type="component" value="Chromosome"/>
</dbReference>
<protein>
    <submittedName>
        <fullName evidence="1">Uncharacterized protein</fullName>
    </submittedName>
</protein>
<organism evidence="1 2">
    <name type="scientific">Streptomyces sviceus (strain ATCC 29083 / DSM 924 / JCM 4929 / NBRC 13980 / NCIMB 11184 / NRRL 5439 / UC 5370)</name>
    <dbReference type="NCBI Taxonomy" id="463191"/>
    <lineage>
        <taxon>Bacteria</taxon>
        <taxon>Bacillati</taxon>
        <taxon>Actinomycetota</taxon>
        <taxon>Actinomycetes</taxon>
        <taxon>Kitasatosporales</taxon>
        <taxon>Streptomycetaceae</taxon>
        <taxon>Streptomyces</taxon>
    </lineage>
</organism>
<accession>B5HUY1</accession>
<sequence length="118" mass="12130">MLLVDGLAPLTLRPGTVPAIDIPALRLCSTWPQPPGVDDALPAVSACCTPGVSTMTAPRFPGVLGMTAAGLTAFGDAPVRVAFTFALPGLLTAVPRSMGEVLACISRFRSEPVFRPVG</sequence>
<evidence type="ECO:0000313" key="2">
    <source>
        <dbReference type="Proteomes" id="UP000002785"/>
    </source>
</evidence>
<dbReference type="AlphaFoldDB" id="B5HUY1"/>
<proteinExistence type="predicted"/>
<dbReference type="HOGENOM" id="CLU_2071895_0_0_11"/>
<dbReference type="EMBL" id="CM000951">
    <property type="protein sequence ID" value="EDY56636.1"/>
    <property type="molecule type" value="Genomic_DNA"/>
</dbReference>
<keyword evidence="2" id="KW-1185">Reference proteome</keyword>
<evidence type="ECO:0000313" key="1">
    <source>
        <dbReference type="EMBL" id="EDY56636.1"/>
    </source>
</evidence>
<name>B5HUY1_STRX2</name>
<reference evidence="1" key="1">
    <citation type="submission" date="2009-10" db="EMBL/GenBank/DDBJ databases">
        <title>The genome sequence of Streptomyces sviceus strain ATCC 29083.</title>
        <authorList>
            <consortium name="The Broad Institute Genome Sequencing Platform"/>
            <consortium name="Broad Institute Microbial Sequencing Center"/>
            <person name="Fischbach M."/>
            <person name="Godfrey P."/>
            <person name="Ward D."/>
            <person name="Young S."/>
            <person name="Zeng Q."/>
            <person name="Koehrsen M."/>
            <person name="Alvarado L."/>
            <person name="Berlin A.M."/>
            <person name="Bochicchio J."/>
            <person name="Borenstein D."/>
            <person name="Chapman S.B."/>
            <person name="Chen Z."/>
            <person name="Engels R."/>
            <person name="Freedman E."/>
            <person name="Gellesch M."/>
            <person name="Goldberg J."/>
            <person name="Griggs A."/>
            <person name="Gujja S."/>
            <person name="Heilman E.R."/>
            <person name="Heiman D.I."/>
            <person name="Hepburn T.A."/>
            <person name="Howarth C."/>
            <person name="Jen D."/>
            <person name="Larson L."/>
            <person name="Lewis B."/>
            <person name="Mehta T."/>
            <person name="Park D."/>
            <person name="Pearson M."/>
            <person name="Richards J."/>
            <person name="Roberts A."/>
            <person name="Saif S."/>
            <person name="Shea T.D."/>
            <person name="Shenoy N."/>
            <person name="Sisk P."/>
            <person name="Stolte C."/>
            <person name="Sykes S.N."/>
            <person name="Thomson T."/>
            <person name="Walk T."/>
            <person name="White J."/>
            <person name="Yandava C."/>
            <person name="Straight P."/>
            <person name="Clardy J."/>
            <person name="Hung D."/>
            <person name="Kolter R."/>
            <person name="Mekalanos J."/>
            <person name="Walker S."/>
            <person name="Walsh C.T."/>
            <person name="Wieland-Brown L.C."/>
            <person name="Haas B."/>
            <person name="Nusbaum C."/>
            <person name="Birren B."/>
        </authorList>
    </citation>
    <scope>NUCLEOTIDE SEQUENCE [LARGE SCALE GENOMIC DNA]</scope>
    <source>
        <strain evidence="1">ATCC 29083</strain>
    </source>
</reference>
<gene>
    <name evidence="1" type="ORF">SSEG_03216</name>
</gene>